<protein>
    <submittedName>
        <fullName evidence="2">Uncharacterized protein</fullName>
    </submittedName>
</protein>
<organism evidence="2 3">
    <name type="scientific">Saprolegnia parasitica (strain CBS 223.65)</name>
    <dbReference type="NCBI Taxonomy" id="695850"/>
    <lineage>
        <taxon>Eukaryota</taxon>
        <taxon>Sar</taxon>
        <taxon>Stramenopiles</taxon>
        <taxon>Oomycota</taxon>
        <taxon>Saprolegniomycetes</taxon>
        <taxon>Saprolegniales</taxon>
        <taxon>Saprolegniaceae</taxon>
        <taxon>Saprolegnia</taxon>
    </lineage>
</organism>
<evidence type="ECO:0000313" key="2">
    <source>
        <dbReference type="EMBL" id="KDO23434.1"/>
    </source>
</evidence>
<evidence type="ECO:0000313" key="3">
    <source>
        <dbReference type="Proteomes" id="UP000030745"/>
    </source>
</evidence>
<gene>
    <name evidence="2" type="ORF">SPRG_11527</name>
</gene>
<dbReference type="VEuPathDB" id="FungiDB:SPRG_11527"/>
<proteinExistence type="predicted"/>
<keyword evidence="3" id="KW-1185">Reference proteome</keyword>
<feature type="compositionally biased region" description="Basic residues" evidence="1">
    <location>
        <begin position="319"/>
        <end position="332"/>
    </location>
</feature>
<name>A0A067BY13_SAPPC</name>
<dbReference type="EMBL" id="KK583254">
    <property type="protein sequence ID" value="KDO23434.1"/>
    <property type="molecule type" value="Genomic_DNA"/>
</dbReference>
<feature type="region of interest" description="Disordered" evidence="1">
    <location>
        <begin position="106"/>
        <end position="332"/>
    </location>
</feature>
<feature type="compositionally biased region" description="Basic and acidic residues" evidence="1">
    <location>
        <begin position="38"/>
        <end position="47"/>
    </location>
</feature>
<evidence type="ECO:0000256" key="1">
    <source>
        <dbReference type="SAM" id="MobiDB-lite"/>
    </source>
</evidence>
<dbReference type="OMA" id="ITRCNAS"/>
<reference evidence="2 3" key="1">
    <citation type="journal article" date="2013" name="PLoS Genet.">
        <title>Distinctive expansion of potential virulence genes in the genome of the oomycete fish pathogen Saprolegnia parasitica.</title>
        <authorList>
            <person name="Jiang R.H."/>
            <person name="de Bruijn I."/>
            <person name="Haas B.J."/>
            <person name="Belmonte R."/>
            <person name="Lobach L."/>
            <person name="Christie J."/>
            <person name="van den Ackerveken G."/>
            <person name="Bottin A."/>
            <person name="Bulone V."/>
            <person name="Diaz-Moreno S.M."/>
            <person name="Dumas B."/>
            <person name="Fan L."/>
            <person name="Gaulin E."/>
            <person name="Govers F."/>
            <person name="Grenville-Briggs L.J."/>
            <person name="Horner N.R."/>
            <person name="Levin J.Z."/>
            <person name="Mammella M."/>
            <person name="Meijer H.J."/>
            <person name="Morris P."/>
            <person name="Nusbaum C."/>
            <person name="Oome S."/>
            <person name="Phillips A.J."/>
            <person name="van Rooyen D."/>
            <person name="Rzeszutek E."/>
            <person name="Saraiva M."/>
            <person name="Secombes C.J."/>
            <person name="Seidl M.F."/>
            <person name="Snel B."/>
            <person name="Stassen J.H."/>
            <person name="Sykes S."/>
            <person name="Tripathy S."/>
            <person name="van den Berg H."/>
            <person name="Vega-Arreguin J.C."/>
            <person name="Wawra S."/>
            <person name="Young S.K."/>
            <person name="Zeng Q."/>
            <person name="Dieguez-Uribeondo J."/>
            <person name="Russ C."/>
            <person name="Tyler B.M."/>
            <person name="van West P."/>
        </authorList>
    </citation>
    <scope>NUCLEOTIDE SEQUENCE [LARGE SCALE GENOMIC DNA]</scope>
    <source>
        <strain evidence="2 3">CBS 223.65</strain>
    </source>
</reference>
<dbReference type="OrthoDB" id="79934at2759"/>
<dbReference type="RefSeq" id="XP_012205921.1">
    <property type="nucleotide sequence ID" value="XM_012350531.1"/>
</dbReference>
<dbReference type="GeneID" id="24133558"/>
<dbReference type="KEGG" id="spar:SPRG_11527"/>
<feature type="compositionally biased region" description="Polar residues" evidence="1">
    <location>
        <begin position="158"/>
        <end position="170"/>
    </location>
</feature>
<dbReference type="Proteomes" id="UP000030745">
    <property type="component" value="Unassembled WGS sequence"/>
</dbReference>
<sequence length="332" mass="34512">MGCCFSKEDDAGFEAKEKLLPKAHKLVAPNTLGSSCSRRDVVTRELPKPTGSYKSPDVPAQAPVEKRTATKPAYEAPKARIETKAPPQTEASPVAVAPVIAVAAALQPEPSPPRDVVETLQAPVSREKTGTVVEAQPDASHATQPQVQPEASVPHVQRTGSITVPQSPITTALGPVAKPPSPINKTPAPVAAPASPIKVASPASRKSSWTEVGVDDATPAKEDKAPSPIARKASTQDEKASVQDETAPSPVASINESKPAASTNPAPEVTLVHAQSSIPEQDATELSRSRESSHASNEGDDAKDDKPVEQAAPAATASKGKKKKNKKKKGKA</sequence>
<feature type="region of interest" description="Disordered" evidence="1">
    <location>
        <begin position="38"/>
        <end position="92"/>
    </location>
</feature>
<dbReference type="AlphaFoldDB" id="A0A067BY13"/>
<feature type="compositionally biased region" description="Polar residues" evidence="1">
    <location>
        <begin position="252"/>
        <end position="265"/>
    </location>
</feature>
<accession>A0A067BY13</accession>